<gene>
    <name evidence="3" type="ORF">LTR16_003362</name>
</gene>
<comment type="caution">
    <text evidence="3">The sequence shown here is derived from an EMBL/GenBank/DDBJ whole genome shotgun (WGS) entry which is preliminary data.</text>
</comment>
<feature type="coiled-coil region" evidence="1">
    <location>
        <begin position="233"/>
        <end position="279"/>
    </location>
</feature>
<reference evidence="3 4" key="1">
    <citation type="submission" date="2023-08" db="EMBL/GenBank/DDBJ databases">
        <title>Black Yeasts Isolated from many extreme environments.</title>
        <authorList>
            <person name="Coleine C."/>
            <person name="Stajich J.E."/>
            <person name="Selbmann L."/>
        </authorList>
    </citation>
    <scope>NUCLEOTIDE SEQUENCE [LARGE SCALE GENOMIC DNA]</scope>
    <source>
        <strain evidence="3 4">CCFEE 536</strain>
    </source>
</reference>
<proteinExistence type="predicted"/>
<name>A0ABR0M6Y3_9PEZI</name>
<keyword evidence="4" id="KW-1185">Reference proteome</keyword>
<feature type="region of interest" description="Disordered" evidence="2">
    <location>
        <begin position="1"/>
        <end position="57"/>
    </location>
</feature>
<feature type="region of interest" description="Disordered" evidence="2">
    <location>
        <begin position="490"/>
        <end position="543"/>
    </location>
</feature>
<accession>A0ABR0M6Y3</accession>
<dbReference type="CDD" id="cd22744">
    <property type="entry name" value="OTU"/>
    <property type="match status" value="1"/>
</dbReference>
<dbReference type="Proteomes" id="UP001357485">
    <property type="component" value="Unassembled WGS sequence"/>
</dbReference>
<evidence type="ECO:0000313" key="4">
    <source>
        <dbReference type="Proteomes" id="UP001357485"/>
    </source>
</evidence>
<feature type="compositionally biased region" description="Low complexity" evidence="2">
    <location>
        <begin position="17"/>
        <end position="31"/>
    </location>
</feature>
<dbReference type="EMBL" id="JAVRRA010000346">
    <property type="protein sequence ID" value="KAK5288537.1"/>
    <property type="molecule type" value="Genomic_DNA"/>
</dbReference>
<organism evidence="3 4">
    <name type="scientific">Cryomyces antarcticus</name>
    <dbReference type="NCBI Taxonomy" id="329879"/>
    <lineage>
        <taxon>Eukaryota</taxon>
        <taxon>Fungi</taxon>
        <taxon>Dikarya</taxon>
        <taxon>Ascomycota</taxon>
        <taxon>Pezizomycotina</taxon>
        <taxon>Dothideomycetes</taxon>
        <taxon>Dothideomycetes incertae sedis</taxon>
        <taxon>Cryomyces</taxon>
    </lineage>
</organism>
<protein>
    <recommendedName>
        <fullName evidence="5">OTU domain-containing protein</fullName>
    </recommendedName>
</protein>
<feature type="region of interest" description="Disordered" evidence="2">
    <location>
        <begin position="639"/>
        <end position="687"/>
    </location>
</feature>
<feature type="compositionally biased region" description="Basic and acidic residues" evidence="2">
    <location>
        <begin position="678"/>
        <end position="687"/>
    </location>
</feature>
<evidence type="ECO:0000256" key="2">
    <source>
        <dbReference type="SAM" id="MobiDB-lite"/>
    </source>
</evidence>
<evidence type="ECO:0000256" key="1">
    <source>
        <dbReference type="SAM" id="Coils"/>
    </source>
</evidence>
<feature type="compositionally biased region" description="Polar residues" evidence="2">
    <location>
        <begin position="663"/>
        <end position="675"/>
    </location>
</feature>
<evidence type="ECO:0000313" key="3">
    <source>
        <dbReference type="EMBL" id="KAK5288537.1"/>
    </source>
</evidence>
<keyword evidence="1" id="KW-0175">Coiled coil</keyword>
<dbReference type="Gene3D" id="3.90.70.80">
    <property type="match status" value="1"/>
</dbReference>
<sequence length="687" mass="78273">MAPRTHFGQRKRRRAKTAAPVATAAQSMTAAPDKRPTPPRTSTPRRRGPPSPSDDDLEVLRDMYTVISRPAPNSFTGKRLREDLDTYSDELEATARALRLLTDQDLRSVDQSRWQLRQEFGHAILEEVRPMTDRHGNALSREDFKKILFLETERLMRQCHSKELQTSDDARAMFETLVNYGSRGWGRELLGGDVLEELQQQCVDRDLEDDGSECELRRRLLGYEVAARNPRGAEEVELRVVTEEDKARRLQREKEKEAAQRLQAKAAELASAEVELAREPRLQGFRFHENIWFHQTKVIGDGSCFWRAFAAAYYRDQEKWTDVKDAARAIWLRAVEDPTDNHVSRRRRTLYQRLDRDSVPSGPPRKDNCCLTDQLTVDGAWCTQEMLQLLADAYNVELFAHFPLNTRMANGRPVAENWGLAVRGVDRQNTNRRQIHLVNYVNAAHWTAVWAEANFQYTDHLIHDQDDPMHLMPTLDDQLGEHAWRPLRRRGSHDSYATDLSASDGGSVAGTKRPGQSLSHPPNKRARIQSQPSARRLLRTPSPTTVMARITSIAKEAKGLVFGRPPTPSPPPPPPPVVTAEVNIPLIRGNGSWQAALDDSEEQALAEMLERIEAERTRRREQREEDRRVALAAQHAAWVAALRSPTPPGERPRDPDLADFQPRQFSQRAKGSLSQLPERPESRERPS</sequence>
<feature type="compositionally biased region" description="Basic residues" evidence="2">
    <location>
        <begin position="7"/>
        <end position="16"/>
    </location>
</feature>
<evidence type="ECO:0008006" key="5">
    <source>
        <dbReference type="Google" id="ProtNLM"/>
    </source>
</evidence>